<evidence type="ECO:0000259" key="2">
    <source>
        <dbReference type="PROSITE" id="PS51819"/>
    </source>
</evidence>
<dbReference type="Pfam" id="PF00903">
    <property type="entry name" value="Glyoxalase"/>
    <property type="match status" value="2"/>
</dbReference>
<dbReference type="SUPFAM" id="SSF54593">
    <property type="entry name" value="Glyoxalase/Bleomycin resistance protein/Dihydroxybiphenyl dioxygenase"/>
    <property type="match status" value="2"/>
</dbReference>
<keyword evidence="3" id="KW-0223">Dioxygenase</keyword>
<organism evidence="3 4">
    <name type="scientific">Sulfobacillus harzensis</name>
    <dbReference type="NCBI Taxonomy" id="2729629"/>
    <lineage>
        <taxon>Bacteria</taxon>
        <taxon>Bacillati</taxon>
        <taxon>Bacillota</taxon>
        <taxon>Clostridia</taxon>
        <taxon>Eubacteriales</taxon>
        <taxon>Clostridiales Family XVII. Incertae Sedis</taxon>
        <taxon>Sulfobacillus</taxon>
    </lineage>
</organism>
<proteinExistence type="predicted"/>
<feature type="compositionally biased region" description="Pro residues" evidence="1">
    <location>
        <begin position="395"/>
        <end position="404"/>
    </location>
</feature>
<dbReference type="InterPro" id="IPR037523">
    <property type="entry name" value="VOC_core"/>
</dbReference>
<dbReference type="PROSITE" id="PS51819">
    <property type="entry name" value="VOC"/>
    <property type="match status" value="2"/>
</dbReference>
<dbReference type="PANTHER" id="PTHR21366:SF14">
    <property type="entry name" value="GLYOXALASE DOMAIN-CONTAINING PROTEIN 5"/>
    <property type="match status" value="1"/>
</dbReference>
<comment type="caution">
    <text evidence="3">The sequence shown here is derived from an EMBL/GenBank/DDBJ whole genome shotgun (WGS) entry which is preliminary data.</text>
</comment>
<name>A0A7Y0L2A6_9FIRM</name>
<keyword evidence="4" id="KW-1185">Reference proteome</keyword>
<protein>
    <submittedName>
        <fullName evidence="3">Extradiol dioxygenase</fullName>
    </submittedName>
</protein>
<dbReference type="InterPro" id="IPR050383">
    <property type="entry name" value="GlyoxalaseI/FosfomycinResist"/>
</dbReference>
<dbReference type="Proteomes" id="UP000533476">
    <property type="component" value="Unassembled WGS sequence"/>
</dbReference>
<feature type="domain" description="VOC" evidence="2">
    <location>
        <begin position="22"/>
        <end position="165"/>
    </location>
</feature>
<dbReference type="EMBL" id="JABBVZ010000011">
    <property type="protein sequence ID" value="NMP21712.1"/>
    <property type="molecule type" value="Genomic_DNA"/>
</dbReference>
<evidence type="ECO:0000313" key="3">
    <source>
        <dbReference type="EMBL" id="NMP21712.1"/>
    </source>
</evidence>
<keyword evidence="3" id="KW-0560">Oxidoreductase</keyword>
<dbReference type="GO" id="GO:0051213">
    <property type="term" value="F:dioxygenase activity"/>
    <property type="evidence" value="ECO:0007669"/>
    <property type="project" value="UniProtKB-KW"/>
</dbReference>
<feature type="region of interest" description="Disordered" evidence="1">
    <location>
        <begin position="372"/>
        <end position="404"/>
    </location>
</feature>
<gene>
    <name evidence="3" type="ORF">HIJ39_05000</name>
</gene>
<accession>A0A7Y0L2A6</accession>
<feature type="domain" description="VOC" evidence="2">
    <location>
        <begin position="238"/>
        <end position="363"/>
    </location>
</feature>
<reference evidence="3 4" key="1">
    <citation type="submission" date="2020-04" db="EMBL/GenBank/DDBJ databases">
        <authorList>
            <person name="Zhang R."/>
            <person name="Schippers A."/>
        </authorList>
    </citation>
    <scope>NUCLEOTIDE SEQUENCE [LARGE SCALE GENOMIC DNA]</scope>
    <source>
        <strain evidence="3 4">DSM 109850</strain>
    </source>
</reference>
<dbReference type="PANTHER" id="PTHR21366">
    <property type="entry name" value="GLYOXALASE FAMILY PROTEIN"/>
    <property type="match status" value="1"/>
</dbReference>
<dbReference type="AlphaFoldDB" id="A0A7Y0L2A6"/>
<evidence type="ECO:0000313" key="4">
    <source>
        <dbReference type="Proteomes" id="UP000533476"/>
    </source>
</evidence>
<sequence length="404" mass="45977">MAIASRYNVGGVWLPRPFKIRRLGHIGLTLEDIDEGLRFYHDLLGFKVTDWYPFEERFPEHMRKPQFRDTKTVFTRFAGDHHSVVLLNRPAHAVLEPDPSRRYEGGITVQQISWQAGTLREVVNADQWLQDQGVATQRAGRDMPGSNWHSYFYDLNGYINELYYGMEQIGWNGVSKPFAMHYRLFEQRPQIPQMSEYAEVNEALAHGIDSASGYRDEDGEERYDVDGVLLARPFKVTQIGPLGLFVPDVAATAAFYQQLLGFRLTETVTWNGLECAFLRVNTEHHSLALFPLAARERLGLSTATTTAYLGLQVANYAQLRAARDFLRSHGCREVPWPDELSPGVDYAFQVMDPGGHLVRLYFQMDQIGWDGAPRPKRPGVPDEWPEVLDMDDPYLGPPFLGPLG</sequence>
<dbReference type="InterPro" id="IPR004360">
    <property type="entry name" value="Glyas_Fos-R_dOase_dom"/>
</dbReference>
<dbReference type="Gene3D" id="3.10.180.10">
    <property type="entry name" value="2,3-Dihydroxybiphenyl 1,2-Dioxygenase, domain 1"/>
    <property type="match status" value="2"/>
</dbReference>
<dbReference type="InterPro" id="IPR029068">
    <property type="entry name" value="Glyas_Bleomycin-R_OHBP_Dase"/>
</dbReference>
<evidence type="ECO:0000256" key="1">
    <source>
        <dbReference type="SAM" id="MobiDB-lite"/>
    </source>
</evidence>
<feature type="compositionally biased region" description="Acidic residues" evidence="1">
    <location>
        <begin position="383"/>
        <end position="392"/>
    </location>
</feature>